<proteinExistence type="predicted"/>
<evidence type="ECO:0000313" key="2">
    <source>
        <dbReference type="Proteomes" id="UP000701801"/>
    </source>
</evidence>
<dbReference type="Gene3D" id="1.50.10.160">
    <property type="match status" value="1"/>
</dbReference>
<dbReference type="Proteomes" id="UP000701801">
    <property type="component" value="Unassembled WGS sequence"/>
</dbReference>
<evidence type="ECO:0000313" key="1">
    <source>
        <dbReference type="EMBL" id="CAG8980321.1"/>
    </source>
</evidence>
<reference evidence="1" key="1">
    <citation type="submission" date="2021-07" db="EMBL/GenBank/DDBJ databases">
        <authorList>
            <person name="Durling M."/>
        </authorList>
    </citation>
    <scope>NUCLEOTIDE SEQUENCE</scope>
</reference>
<accession>A0A9N9LXD5</accession>
<dbReference type="EMBL" id="CAJVRM010000378">
    <property type="protein sequence ID" value="CAG8980321.1"/>
    <property type="molecule type" value="Genomic_DNA"/>
</dbReference>
<comment type="caution">
    <text evidence="1">The sequence shown here is derived from an EMBL/GenBank/DDBJ whole genome shotgun (WGS) entry which is preliminary data.</text>
</comment>
<sequence length="277" mass="31309">MKFRIERARGFLKEKPAQWDVARNLRPAVALIVPAMLEYLEGEGIFFEFPGSKRLMDLNQKKLQKFPSYLYHFKKQTTFTFVLEAFIGKGDFALMREVLVGGSMGGIPSSTAVFLMGSSIWVDEVEDYPRRITILTTGDTFRGLRYFSPITGFDILWISFASGFDVETLPELVGVLVIIEDYYEVSGGLAGSLYSTARSISIRNMLGKPTDPDTLTKAFMGPENFCTYEVELICSLSTNCNVLTALLLCPNPEDYALQIEKFLLYMRCMAQFWVVAF</sequence>
<keyword evidence="2" id="KW-1185">Reference proteome</keyword>
<protein>
    <submittedName>
        <fullName evidence="1">Uncharacterized protein</fullName>
    </submittedName>
</protein>
<organism evidence="1 2">
    <name type="scientific">Hymenoscyphus albidus</name>
    <dbReference type="NCBI Taxonomy" id="595503"/>
    <lineage>
        <taxon>Eukaryota</taxon>
        <taxon>Fungi</taxon>
        <taxon>Dikarya</taxon>
        <taxon>Ascomycota</taxon>
        <taxon>Pezizomycotina</taxon>
        <taxon>Leotiomycetes</taxon>
        <taxon>Helotiales</taxon>
        <taxon>Helotiaceae</taxon>
        <taxon>Hymenoscyphus</taxon>
    </lineage>
</organism>
<dbReference type="AlphaFoldDB" id="A0A9N9LXD5"/>
<gene>
    <name evidence="1" type="ORF">HYALB_00012683</name>
</gene>
<name>A0A9N9LXD5_9HELO</name>
<dbReference type="OrthoDB" id="2343925at2759"/>